<keyword evidence="3" id="KW-1133">Transmembrane helix</keyword>
<evidence type="ECO:0000256" key="1">
    <source>
        <dbReference type="ARBA" id="ARBA00004127"/>
    </source>
</evidence>
<dbReference type="Proteomes" id="UP000256977">
    <property type="component" value="Unassembled WGS sequence"/>
</dbReference>
<protein>
    <submittedName>
        <fullName evidence="6">Uncharacterized membrane protein YkvA (DUF1232 family)</fullName>
    </submittedName>
</protein>
<comment type="subcellular location">
    <subcellularLocation>
        <location evidence="1">Endomembrane system</location>
        <topology evidence="1">Multi-pass membrane protein</topology>
    </subcellularLocation>
</comment>
<keyword evidence="7" id="KW-1185">Reference proteome</keyword>
<evidence type="ECO:0000313" key="6">
    <source>
        <dbReference type="EMBL" id="RED64345.1"/>
    </source>
</evidence>
<accession>A0A3D9IRM1</accession>
<sequence length="179" mass="20109">MIRQMECQNCGQINPIDTKNFTKAHCSKCNAKFSEDLSLSAYQTEQELASALAAEQAYSKDEKIDTNTWTAKIGNPDEQEKYVKNNFLKKLKKHASKIPFAKDALAMYYCATGSKTPMKVKAIAIGALAYIVLPIDLIPDFILVLGYTDDAAAFWLAFNSISSHITDQHRQQAEEWFKS</sequence>
<feature type="domain" description="DUF1232" evidence="5">
    <location>
        <begin position="120"/>
        <end position="154"/>
    </location>
</feature>
<gene>
    <name evidence="6" type="ORF">DFP98_12317</name>
</gene>
<proteinExistence type="predicted"/>
<evidence type="ECO:0000259" key="5">
    <source>
        <dbReference type="Pfam" id="PF06803"/>
    </source>
</evidence>
<reference evidence="6 7" key="1">
    <citation type="submission" date="2018-07" db="EMBL/GenBank/DDBJ databases">
        <title>Genomic Encyclopedia of Type Strains, Phase III (KMG-III): the genomes of soil and plant-associated and newly described type strains.</title>
        <authorList>
            <person name="Whitman W."/>
        </authorList>
    </citation>
    <scope>NUCLEOTIDE SEQUENCE [LARGE SCALE GENOMIC DNA]</scope>
    <source>
        <strain evidence="6 7">CECT 7287</strain>
    </source>
</reference>
<evidence type="ECO:0000256" key="2">
    <source>
        <dbReference type="ARBA" id="ARBA00022692"/>
    </source>
</evidence>
<evidence type="ECO:0000256" key="4">
    <source>
        <dbReference type="ARBA" id="ARBA00023136"/>
    </source>
</evidence>
<organism evidence="6 7">
    <name type="scientific">Cohnella phaseoli</name>
    <dbReference type="NCBI Taxonomy" id="456490"/>
    <lineage>
        <taxon>Bacteria</taxon>
        <taxon>Bacillati</taxon>
        <taxon>Bacillota</taxon>
        <taxon>Bacilli</taxon>
        <taxon>Bacillales</taxon>
        <taxon>Paenibacillaceae</taxon>
        <taxon>Cohnella</taxon>
    </lineage>
</organism>
<name>A0A3D9IRM1_9BACL</name>
<dbReference type="AlphaFoldDB" id="A0A3D9IRM1"/>
<dbReference type="RefSeq" id="WP_246016682.1">
    <property type="nucleotide sequence ID" value="NZ_QRDZ01000023.1"/>
</dbReference>
<dbReference type="GO" id="GO:0012505">
    <property type="term" value="C:endomembrane system"/>
    <property type="evidence" value="ECO:0007669"/>
    <property type="project" value="UniProtKB-SubCell"/>
</dbReference>
<evidence type="ECO:0000313" key="7">
    <source>
        <dbReference type="Proteomes" id="UP000256977"/>
    </source>
</evidence>
<dbReference type="Pfam" id="PF06803">
    <property type="entry name" value="DUF1232"/>
    <property type="match status" value="1"/>
</dbReference>
<keyword evidence="2" id="KW-0812">Transmembrane</keyword>
<keyword evidence="4" id="KW-0472">Membrane</keyword>
<dbReference type="EMBL" id="QRDZ01000023">
    <property type="protein sequence ID" value="RED64345.1"/>
    <property type="molecule type" value="Genomic_DNA"/>
</dbReference>
<comment type="caution">
    <text evidence="6">The sequence shown here is derived from an EMBL/GenBank/DDBJ whole genome shotgun (WGS) entry which is preliminary data.</text>
</comment>
<evidence type="ECO:0000256" key="3">
    <source>
        <dbReference type="ARBA" id="ARBA00022989"/>
    </source>
</evidence>
<dbReference type="InterPro" id="IPR010652">
    <property type="entry name" value="DUF1232"/>
</dbReference>